<dbReference type="InterPro" id="IPR007167">
    <property type="entry name" value="Fe-transptr_FeoA-like"/>
</dbReference>
<evidence type="ECO:0000259" key="2">
    <source>
        <dbReference type="SMART" id="SM00899"/>
    </source>
</evidence>
<dbReference type="Pfam" id="PF04023">
    <property type="entry name" value="FeoA"/>
    <property type="match status" value="1"/>
</dbReference>
<evidence type="ECO:0000256" key="1">
    <source>
        <dbReference type="ARBA" id="ARBA00023004"/>
    </source>
</evidence>
<name>A0A0R1V947_9LACO</name>
<feature type="domain" description="Ferrous iron transporter FeoA-like" evidence="2">
    <location>
        <begin position="19"/>
        <end position="91"/>
    </location>
</feature>
<sequence>MARCIEVGQVGSIADANDKNLADIPVGKPCVITKVNGDRTVRKRLMDMGLTRNTMVTITKVAPLGDPLELVVRGYHLSIRKYEAQTIMVQEVD</sequence>
<dbReference type="PATRIC" id="fig|1423749.3.peg.384"/>
<proteinExistence type="predicted"/>
<dbReference type="PANTHER" id="PTHR42954">
    <property type="entry name" value="FE(2+) TRANSPORT PROTEIN A"/>
    <property type="match status" value="1"/>
</dbReference>
<dbReference type="PANTHER" id="PTHR42954:SF2">
    <property type="entry name" value="FE(2+) TRANSPORT PROTEIN A"/>
    <property type="match status" value="1"/>
</dbReference>
<dbReference type="InterPro" id="IPR038157">
    <property type="entry name" value="FeoA_core_dom"/>
</dbReference>
<organism evidence="3 4">
    <name type="scientific">Limosilactobacillus gastricus DSM 16045</name>
    <dbReference type="NCBI Taxonomy" id="1423749"/>
    <lineage>
        <taxon>Bacteria</taxon>
        <taxon>Bacillati</taxon>
        <taxon>Bacillota</taxon>
        <taxon>Bacilli</taxon>
        <taxon>Lactobacillales</taxon>
        <taxon>Lactobacillaceae</taxon>
        <taxon>Limosilactobacillus</taxon>
    </lineage>
</organism>
<dbReference type="GO" id="GO:0046914">
    <property type="term" value="F:transition metal ion binding"/>
    <property type="evidence" value="ECO:0007669"/>
    <property type="project" value="InterPro"/>
</dbReference>
<dbReference type="EMBL" id="AZFN01000013">
    <property type="protein sequence ID" value="KRM02023.1"/>
    <property type="molecule type" value="Genomic_DNA"/>
</dbReference>
<keyword evidence="4" id="KW-1185">Reference proteome</keyword>
<dbReference type="AlphaFoldDB" id="A0A0R1V947"/>
<dbReference type="InterPro" id="IPR008988">
    <property type="entry name" value="Transcriptional_repressor_C"/>
</dbReference>
<reference evidence="3 4" key="1">
    <citation type="journal article" date="2015" name="Genome Announc.">
        <title>Expanding the biotechnology potential of lactobacilli through comparative genomics of 213 strains and associated genera.</title>
        <authorList>
            <person name="Sun Z."/>
            <person name="Harris H.M."/>
            <person name="McCann A."/>
            <person name="Guo C."/>
            <person name="Argimon S."/>
            <person name="Zhang W."/>
            <person name="Yang X."/>
            <person name="Jeffery I.B."/>
            <person name="Cooney J.C."/>
            <person name="Kagawa T.F."/>
            <person name="Liu W."/>
            <person name="Song Y."/>
            <person name="Salvetti E."/>
            <person name="Wrobel A."/>
            <person name="Rasinkangas P."/>
            <person name="Parkhill J."/>
            <person name="Rea M.C."/>
            <person name="O'Sullivan O."/>
            <person name="Ritari J."/>
            <person name="Douillard F.P."/>
            <person name="Paul Ross R."/>
            <person name="Yang R."/>
            <person name="Briner A.E."/>
            <person name="Felis G.E."/>
            <person name="de Vos W.M."/>
            <person name="Barrangou R."/>
            <person name="Klaenhammer T.R."/>
            <person name="Caufield P.W."/>
            <person name="Cui Y."/>
            <person name="Zhang H."/>
            <person name="O'Toole P.W."/>
        </authorList>
    </citation>
    <scope>NUCLEOTIDE SEQUENCE [LARGE SCALE GENOMIC DNA]</scope>
    <source>
        <strain evidence="3 4">DSM 16045</strain>
    </source>
</reference>
<dbReference type="Gene3D" id="2.30.30.90">
    <property type="match status" value="1"/>
</dbReference>
<dbReference type="Proteomes" id="UP000051739">
    <property type="component" value="Unassembled WGS sequence"/>
</dbReference>
<dbReference type="SMART" id="SM00899">
    <property type="entry name" value="FeoA"/>
    <property type="match status" value="1"/>
</dbReference>
<evidence type="ECO:0000313" key="4">
    <source>
        <dbReference type="Proteomes" id="UP000051739"/>
    </source>
</evidence>
<accession>A0A0R1V947</accession>
<dbReference type="RefSeq" id="WP_235806087.1">
    <property type="nucleotide sequence ID" value="NZ_AZFN01000013.1"/>
</dbReference>
<evidence type="ECO:0000313" key="3">
    <source>
        <dbReference type="EMBL" id="KRM02023.1"/>
    </source>
</evidence>
<dbReference type="SUPFAM" id="SSF50037">
    <property type="entry name" value="C-terminal domain of transcriptional repressors"/>
    <property type="match status" value="1"/>
</dbReference>
<dbReference type="InterPro" id="IPR052713">
    <property type="entry name" value="FeoA"/>
</dbReference>
<keyword evidence="1" id="KW-0408">Iron</keyword>
<gene>
    <name evidence="3" type="ORF">FC60_GL000382</name>
</gene>
<protein>
    <recommendedName>
        <fullName evidence="2">Ferrous iron transporter FeoA-like domain-containing protein</fullName>
    </recommendedName>
</protein>
<comment type="caution">
    <text evidence="3">The sequence shown here is derived from an EMBL/GenBank/DDBJ whole genome shotgun (WGS) entry which is preliminary data.</text>
</comment>